<dbReference type="NCBIfam" id="NF007807">
    <property type="entry name" value="PRK10514.1"/>
    <property type="match status" value="1"/>
</dbReference>
<dbReference type="Pfam" id="PF13673">
    <property type="entry name" value="Acetyltransf_10"/>
    <property type="match status" value="1"/>
</dbReference>
<comment type="caution">
    <text evidence="4">The sequence shown here is derived from an EMBL/GenBank/DDBJ whole genome shotgun (WGS) entry which is preliminary data.</text>
</comment>
<dbReference type="PANTHER" id="PTHR43800:SF1">
    <property type="entry name" value="PEPTIDYL-LYSINE N-ACETYLTRANSFERASE YJAB"/>
    <property type="match status" value="1"/>
</dbReference>
<organism evidence="4 5">
    <name type="scientific">Sphingobium ummariense RL-3</name>
    <dbReference type="NCBI Taxonomy" id="1346791"/>
    <lineage>
        <taxon>Bacteria</taxon>
        <taxon>Pseudomonadati</taxon>
        <taxon>Pseudomonadota</taxon>
        <taxon>Alphaproteobacteria</taxon>
        <taxon>Sphingomonadales</taxon>
        <taxon>Sphingomonadaceae</taxon>
        <taxon>Sphingobium</taxon>
    </lineage>
</organism>
<evidence type="ECO:0000256" key="2">
    <source>
        <dbReference type="ARBA" id="ARBA00023315"/>
    </source>
</evidence>
<sequence length="130" mass="14192">MAIWRGAVDATHDFLSDADRVAIEAEVARFLPTAPLLLAIDADDWPIGFMLLDESRIEALFVDPHHHGRGAGRALLAHALTHHPVLDADVNAQNAQAAGFYARMGFVPVGESDRDGQGRPYPLIHLRRPA</sequence>
<dbReference type="PROSITE" id="PS51186">
    <property type="entry name" value="GNAT"/>
    <property type="match status" value="1"/>
</dbReference>
<evidence type="ECO:0000259" key="3">
    <source>
        <dbReference type="PROSITE" id="PS51186"/>
    </source>
</evidence>
<dbReference type="SUPFAM" id="SSF55729">
    <property type="entry name" value="Acyl-CoA N-acyltransferases (Nat)"/>
    <property type="match status" value="1"/>
</dbReference>
<keyword evidence="2" id="KW-0012">Acyltransferase</keyword>
<dbReference type="Gene3D" id="3.40.630.30">
    <property type="match status" value="1"/>
</dbReference>
<reference evidence="4 5" key="1">
    <citation type="journal article" date="2013" name="Genome Announc.">
        <title>Draft Genome Sequence of Sphingobium ummariense Strain RL-3, a Hexachlorocyclohexane-Degrading Bacterium.</title>
        <authorList>
            <person name="Kohli P."/>
            <person name="Dua A."/>
            <person name="Sangwan N."/>
            <person name="Oldach P."/>
            <person name="Khurana J.P."/>
            <person name="Lal R."/>
        </authorList>
    </citation>
    <scope>NUCLEOTIDE SEQUENCE [LARGE SCALE GENOMIC DNA]</scope>
    <source>
        <strain evidence="4 5">RL-3</strain>
    </source>
</reference>
<accession>T0IMZ7</accession>
<dbReference type="CDD" id="cd04301">
    <property type="entry name" value="NAT_SF"/>
    <property type="match status" value="1"/>
</dbReference>
<dbReference type="InterPro" id="IPR000182">
    <property type="entry name" value="GNAT_dom"/>
</dbReference>
<dbReference type="EMBL" id="AUWY01000125">
    <property type="protein sequence ID" value="EQB30170.1"/>
    <property type="molecule type" value="Genomic_DNA"/>
</dbReference>
<dbReference type="GO" id="GO:0016747">
    <property type="term" value="F:acyltransferase activity, transferring groups other than amino-acyl groups"/>
    <property type="evidence" value="ECO:0007669"/>
    <property type="project" value="InterPro"/>
</dbReference>
<dbReference type="PANTHER" id="PTHR43800">
    <property type="entry name" value="PEPTIDYL-LYSINE N-ACETYLTRANSFERASE YJAB"/>
    <property type="match status" value="1"/>
</dbReference>
<protein>
    <recommendedName>
        <fullName evidence="3">N-acetyltransferase domain-containing protein</fullName>
    </recommendedName>
</protein>
<dbReference type="InterPro" id="IPR016181">
    <property type="entry name" value="Acyl_CoA_acyltransferase"/>
</dbReference>
<name>T0IMZ7_9SPHN</name>
<keyword evidence="1" id="KW-0808">Transferase</keyword>
<proteinExistence type="predicted"/>
<dbReference type="Proteomes" id="UP000015523">
    <property type="component" value="Unassembled WGS sequence"/>
</dbReference>
<dbReference type="eggNOG" id="COG0456">
    <property type="taxonomic scope" value="Bacteria"/>
</dbReference>
<dbReference type="STRING" id="1346791.M529_21085"/>
<dbReference type="PATRIC" id="fig|1346791.3.peg.4079"/>
<dbReference type="AlphaFoldDB" id="T0IMZ7"/>
<gene>
    <name evidence="4" type="ORF">M529_21085</name>
</gene>
<feature type="domain" description="N-acetyltransferase" evidence="3">
    <location>
        <begin position="1"/>
        <end position="128"/>
    </location>
</feature>
<dbReference type="OrthoDB" id="9797417at2"/>
<evidence type="ECO:0000313" key="4">
    <source>
        <dbReference type="EMBL" id="EQB30170.1"/>
    </source>
</evidence>
<keyword evidence="5" id="KW-1185">Reference proteome</keyword>
<evidence type="ECO:0000256" key="1">
    <source>
        <dbReference type="ARBA" id="ARBA00022679"/>
    </source>
</evidence>
<evidence type="ECO:0000313" key="5">
    <source>
        <dbReference type="Proteomes" id="UP000015523"/>
    </source>
</evidence>